<dbReference type="Proteomes" id="UP000054771">
    <property type="component" value="Unassembled WGS sequence"/>
</dbReference>
<gene>
    <name evidence="5" type="ORF">ASPCAL11314</name>
</gene>
<accession>A0A0U5G7L7</accession>
<feature type="domain" description="LysM" evidence="4">
    <location>
        <begin position="232"/>
        <end position="280"/>
    </location>
</feature>
<dbReference type="PANTHER" id="PTHR34997">
    <property type="entry name" value="AM15"/>
    <property type="match status" value="1"/>
</dbReference>
<keyword evidence="6" id="KW-1185">Reference proteome</keyword>
<dbReference type="GO" id="GO:0008061">
    <property type="term" value="F:chitin binding"/>
    <property type="evidence" value="ECO:0007669"/>
    <property type="project" value="UniProtKB-KW"/>
</dbReference>
<dbReference type="CDD" id="cd00118">
    <property type="entry name" value="LysM"/>
    <property type="match status" value="3"/>
</dbReference>
<evidence type="ECO:0000313" key="5">
    <source>
        <dbReference type="EMBL" id="CEL08162.1"/>
    </source>
</evidence>
<dbReference type="Gene3D" id="3.10.350.10">
    <property type="entry name" value="LysM domain"/>
    <property type="match status" value="3"/>
</dbReference>
<evidence type="ECO:0000256" key="3">
    <source>
        <dbReference type="SAM" id="SignalP"/>
    </source>
</evidence>
<feature type="domain" description="LysM" evidence="4">
    <location>
        <begin position="513"/>
        <end position="559"/>
    </location>
</feature>
<proteinExistence type="predicted"/>
<name>A0A0U5G7L7_ASPCI</name>
<dbReference type="EMBL" id="CDMC01000010">
    <property type="protein sequence ID" value="CEL08162.1"/>
    <property type="molecule type" value="Genomic_DNA"/>
</dbReference>
<feature type="chain" id="PRO_5006857596" description="LysM domain-containing protein" evidence="3">
    <location>
        <begin position="27"/>
        <end position="572"/>
    </location>
</feature>
<dbReference type="SMART" id="SM00257">
    <property type="entry name" value="LysM"/>
    <property type="match status" value="2"/>
</dbReference>
<sequence>MNQSAFRVPFRSVFTWLLLGASITRAQLHLFNQGTLPFSSECNSAMAAQLDCSVLETGGTMYTRDAELTVDILDGMCTEQCKASLKAYREAVEAACVHDENGEYCSLKLQEADSIDHCGKCNLWTFREKLDNGYFAKSDLLEQYAYQTSSCGVTTIPPPTPSSVLLSSAPAPTARRRPCAGRRVPIQPGDTCDSFALAHNVSTYRLLIDNGLQSGCTDFPTKGSLCVIRTCQTHKVTKSDTCQGLASRYNITITQFRTWNQVLNARCSNLDLLVGHIACVGYPGEATSTENRYVTKPAGGTAPAAAPPPANLAPEVNTNCAKYYQVKEGDYCAVIAMKNAIVTNDFYFLNPGIDKEGTNLRPHYNYCVYPVGNIETYPGYAAVTGGPTTSRWMPTMPTTMIDLKDLPTATWRPWTSLLTATTLPLANGTRKDCKVYEDNTRGEIPCDWLRGVRSLLNFEDWNPSVVWWNCTLANNTRYCVSLWDPALEEDDEDEWDLDPPENAAPGSTEDCYYWYSTEEGDTCDSVLQYGNIALDAFYAWNPSVKEDCYNMTLNTSYCVWGPGYRDACPKLS</sequence>
<dbReference type="AlphaFoldDB" id="A0A0U5G7L7"/>
<evidence type="ECO:0000313" key="6">
    <source>
        <dbReference type="Proteomes" id="UP000054771"/>
    </source>
</evidence>
<dbReference type="STRING" id="454130.A0A0U5G7L7"/>
<dbReference type="Pfam" id="PF01476">
    <property type="entry name" value="LysM"/>
    <property type="match status" value="2"/>
</dbReference>
<dbReference type="PROSITE" id="PS51782">
    <property type="entry name" value="LYSM"/>
    <property type="match status" value="4"/>
</dbReference>
<feature type="domain" description="LysM" evidence="4">
    <location>
        <begin position="182"/>
        <end position="227"/>
    </location>
</feature>
<dbReference type="SUPFAM" id="SSF54106">
    <property type="entry name" value="LysM domain"/>
    <property type="match status" value="2"/>
</dbReference>
<dbReference type="OrthoDB" id="5985073at2759"/>
<evidence type="ECO:0000256" key="1">
    <source>
        <dbReference type="ARBA" id="ARBA00022669"/>
    </source>
</evidence>
<organism evidence="5 6">
    <name type="scientific">Aspergillus calidoustus</name>
    <dbReference type="NCBI Taxonomy" id="454130"/>
    <lineage>
        <taxon>Eukaryota</taxon>
        <taxon>Fungi</taxon>
        <taxon>Dikarya</taxon>
        <taxon>Ascomycota</taxon>
        <taxon>Pezizomycotina</taxon>
        <taxon>Eurotiomycetes</taxon>
        <taxon>Eurotiomycetidae</taxon>
        <taxon>Eurotiales</taxon>
        <taxon>Aspergillaceae</taxon>
        <taxon>Aspergillus</taxon>
        <taxon>Aspergillus subgen. Nidulantes</taxon>
    </lineage>
</organism>
<protein>
    <recommendedName>
        <fullName evidence="4">LysM domain-containing protein</fullName>
    </recommendedName>
</protein>
<evidence type="ECO:0000256" key="2">
    <source>
        <dbReference type="ARBA" id="ARBA00023026"/>
    </source>
</evidence>
<feature type="signal peptide" evidence="3">
    <location>
        <begin position="1"/>
        <end position="26"/>
    </location>
</feature>
<dbReference type="InterPro" id="IPR018392">
    <property type="entry name" value="LysM"/>
</dbReference>
<dbReference type="InterPro" id="IPR036779">
    <property type="entry name" value="LysM_dom_sf"/>
</dbReference>
<reference evidence="6" key="1">
    <citation type="journal article" date="2016" name="Genome Announc.">
        <title>Draft genome sequences of fungus Aspergillus calidoustus.</title>
        <authorList>
            <person name="Horn F."/>
            <person name="Linde J."/>
            <person name="Mattern D.J."/>
            <person name="Walther G."/>
            <person name="Guthke R."/>
            <person name="Scherlach K."/>
            <person name="Martin K."/>
            <person name="Brakhage A.A."/>
            <person name="Petzke L."/>
            <person name="Valiante V."/>
        </authorList>
    </citation>
    <scope>NUCLEOTIDE SEQUENCE [LARGE SCALE GENOMIC DNA]</scope>
    <source>
        <strain evidence="6">SF006504</strain>
    </source>
</reference>
<feature type="domain" description="LysM" evidence="4">
    <location>
        <begin position="322"/>
        <end position="368"/>
    </location>
</feature>
<evidence type="ECO:0000259" key="4">
    <source>
        <dbReference type="PROSITE" id="PS51782"/>
    </source>
</evidence>
<keyword evidence="2" id="KW-0843">Virulence</keyword>
<keyword evidence="1" id="KW-0147">Chitin-binding</keyword>
<keyword evidence="3" id="KW-0732">Signal</keyword>
<dbReference type="InterPro" id="IPR052210">
    <property type="entry name" value="LysM1-like"/>
</dbReference>
<dbReference type="PANTHER" id="PTHR34997:SF1">
    <property type="entry name" value="PEPTIDOGLYCAN-BINDING LYSIN DOMAIN"/>
    <property type="match status" value="1"/>
</dbReference>